<sequence length="179" mass="20193">MKRRSGYLMVNQIPCLSNKNRTKQGKSRSKSAQGSRLHITYIHSQTHTDKRNLTAALSETAEWLKKKKKKKKNDFSTTSMDAHWAATAFGSLARQTTHTHAHTYMEWRPISTRVFSPSRWIADALLARALPWALPWAFCSGLFVASRDLSVCDLLPSLGLHGDESGPHPFFFLLRAAVV</sequence>
<dbReference type="GeneID" id="36622611"/>
<gene>
    <name evidence="2" type="ORF">M431DRAFT_285102</name>
</gene>
<dbReference type="AlphaFoldDB" id="A0A2T4ANZ4"/>
<evidence type="ECO:0000313" key="2">
    <source>
        <dbReference type="EMBL" id="PTB58740.1"/>
    </source>
</evidence>
<name>A0A2T4ANZ4_TRIHA</name>
<organism evidence="2 3">
    <name type="scientific">Trichoderma harzianum CBS 226.95</name>
    <dbReference type="NCBI Taxonomy" id="983964"/>
    <lineage>
        <taxon>Eukaryota</taxon>
        <taxon>Fungi</taxon>
        <taxon>Dikarya</taxon>
        <taxon>Ascomycota</taxon>
        <taxon>Pezizomycotina</taxon>
        <taxon>Sordariomycetes</taxon>
        <taxon>Hypocreomycetidae</taxon>
        <taxon>Hypocreales</taxon>
        <taxon>Hypocreaceae</taxon>
        <taxon>Trichoderma</taxon>
    </lineage>
</organism>
<feature type="region of interest" description="Disordered" evidence="1">
    <location>
        <begin position="17"/>
        <end position="36"/>
    </location>
</feature>
<reference evidence="2 3" key="1">
    <citation type="submission" date="2016-07" db="EMBL/GenBank/DDBJ databases">
        <title>Multiple horizontal gene transfer events from other fungi enriched the ability of initially mycotrophic Trichoderma (Ascomycota) to feed on dead plant biomass.</title>
        <authorList>
            <consortium name="DOE Joint Genome Institute"/>
            <person name="Aerts A."/>
            <person name="Atanasova L."/>
            <person name="Chenthamara K."/>
            <person name="Zhang J."/>
            <person name="Grujic M."/>
            <person name="Henrissat B."/>
            <person name="Kuo A."/>
            <person name="Salamov A."/>
            <person name="Lipzen A."/>
            <person name="Labutti K."/>
            <person name="Barry K."/>
            <person name="Miao Y."/>
            <person name="Rahimi M.J."/>
            <person name="Shen Q."/>
            <person name="Grigoriev I.V."/>
            <person name="Kubicek C.P."/>
            <person name="Druzhinina I.S."/>
        </authorList>
    </citation>
    <scope>NUCLEOTIDE SEQUENCE [LARGE SCALE GENOMIC DNA]</scope>
    <source>
        <strain evidence="2 3">CBS 226.95</strain>
    </source>
</reference>
<evidence type="ECO:0000256" key="1">
    <source>
        <dbReference type="SAM" id="MobiDB-lite"/>
    </source>
</evidence>
<dbReference type="Proteomes" id="UP000241690">
    <property type="component" value="Unassembled WGS sequence"/>
</dbReference>
<feature type="compositionally biased region" description="Basic residues" evidence="1">
    <location>
        <begin position="20"/>
        <end position="29"/>
    </location>
</feature>
<accession>A0A2T4ANZ4</accession>
<keyword evidence="3" id="KW-1185">Reference proteome</keyword>
<proteinExistence type="predicted"/>
<dbReference type="RefSeq" id="XP_024778417.1">
    <property type="nucleotide sequence ID" value="XM_024914046.1"/>
</dbReference>
<protein>
    <submittedName>
        <fullName evidence="2">Uncharacterized protein</fullName>
    </submittedName>
</protein>
<dbReference type="EMBL" id="KZ679676">
    <property type="protein sequence ID" value="PTB58740.1"/>
    <property type="molecule type" value="Genomic_DNA"/>
</dbReference>
<evidence type="ECO:0000313" key="3">
    <source>
        <dbReference type="Proteomes" id="UP000241690"/>
    </source>
</evidence>